<evidence type="ECO:0000313" key="1">
    <source>
        <dbReference type="EMBL" id="CUN20240.1"/>
    </source>
</evidence>
<dbReference type="InterPro" id="IPR010985">
    <property type="entry name" value="Ribbon_hlx_hlx"/>
</dbReference>
<evidence type="ECO:0000313" key="2">
    <source>
        <dbReference type="Proteomes" id="UP000095597"/>
    </source>
</evidence>
<accession>A0A173V0U2</accession>
<dbReference type="Proteomes" id="UP000095597">
    <property type="component" value="Unassembled WGS sequence"/>
</dbReference>
<dbReference type="EMBL" id="CYXO01000017">
    <property type="protein sequence ID" value="CUN20240.1"/>
    <property type="molecule type" value="Genomic_DNA"/>
</dbReference>
<sequence length="56" mass="6572">MAISSNNVQVYTTLSKELVAEIDKDAKENFRTRSQQINMILTEYYKTRMTTNHESE</sequence>
<gene>
    <name evidence="1" type="ORF">ERS852573_02433</name>
</gene>
<dbReference type="SUPFAM" id="SSF47598">
    <property type="entry name" value="Ribbon-helix-helix"/>
    <property type="match status" value="1"/>
</dbReference>
<protein>
    <submittedName>
        <fullName evidence="1">Uncharacterized protein</fullName>
    </submittedName>
</protein>
<proteinExistence type="predicted"/>
<dbReference type="RefSeq" id="WP_172679468.1">
    <property type="nucleotide sequence ID" value="NZ_CYXO01000017.1"/>
</dbReference>
<name>A0A173V0U2_9FIRM</name>
<dbReference type="AlphaFoldDB" id="A0A173V0U2"/>
<dbReference type="GO" id="GO:0006355">
    <property type="term" value="P:regulation of DNA-templated transcription"/>
    <property type="evidence" value="ECO:0007669"/>
    <property type="project" value="InterPro"/>
</dbReference>
<organism evidence="1 2">
    <name type="scientific">Dorea longicatena</name>
    <dbReference type="NCBI Taxonomy" id="88431"/>
    <lineage>
        <taxon>Bacteria</taxon>
        <taxon>Bacillati</taxon>
        <taxon>Bacillota</taxon>
        <taxon>Clostridia</taxon>
        <taxon>Lachnospirales</taxon>
        <taxon>Lachnospiraceae</taxon>
        <taxon>Dorea</taxon>
    </lineage>
</organism>
<reference evidence="1 2" key="1">
    <citation type="submission" date="2015-09" db="EMBL/GenBank/DDBJ databases">
        <authorList>
            <consortium name="Pathogen Informatics"/>
        </authorList>
    </citation>
    <scope>NUCLEOTIDE SEQUENCE [LARGE SCALE GENOMIC DNA]</scope>
    <source>
        <strain evidence="1 2">2789STDY5834961</strain>
    </source>
</reference>